<proteinExistence type="predicted"/>
<reference evidence="2" key="1">
    <citation type="submission" date="2018-12" db="EMBL/GenBank/DDBJ databases">
        <title>Novel natural products biosynthetic potential of the class Ktedonobacteria.</title>
        <authorList>
            <person name="Zheng Y."/>
            <person name="Saitou A."/>
            <person name="Wang C.M."/>
            <person name="Toyoda A."/>
            <person name="Minakuchi Y."/>
            <person name="Sekiguchi Y."/>
            <person name="Ueda K."/>
            <person name="Takano H."/>
            <person name="Sakai Y."/>
            <person name="Yokota A."/>
            <person name="Yabe S."/>
        </authorList>
    </citation>
    <scope>NUCLEOTIDE SEQUENCE</scope>
    <source>
        <strain evidence="2">A3-2</strain>
    </source>
</reference>
<evidence type="ECO:0000256" key="1">
    <source>
        <dbReference type="SAM" id="MobiDB-lite"/>
    </source>
</evidence>
<dbReference type="AlphaFoldDB" id="A0A455T403"/>
<name>A0A455T403_9CHLR</name>
<evidence type="ECO:0000313" key="2">
    <source>
        <dbReference type="EMBL" id="BBH93982.1"/>
    </source>
</evidence>
<feature type="compositionally biased region" description="Polar residues" evidence="1">
    <location>
        <begin position="33"/>
        <end position="49"/>
    </location>
</feature>
<dbReference type="EMBL" id="AP019377">
    <property type="protein sequence ID" value="BBH93982.1"/>
    <property type="molecule type" value="Genomic_DNA"/>
</dbReference>
<sequence length="71" mass="7358">MRLLAVSDPYAATQAVLNKQTGGPACSRLPAQRSDTATLDRNNGPSQAIASGAGQKDGYFGDLPRANPART</sequence>
<accession>A0A455T403</accession>
<gene>
    <name evidence="2" type="ORF">KTA_21810</name>
</gene>
<organism evidence="2">
    <name type="scientific">Thermogemmatispora argillosa</name>
    <dbReference type="NCBI Taxonomy" id="2045280"/>
    <lineage>
        <taxon>Bacteria</taxon>
        <taxon>Bacillati</taxon>
        <taxon>Chloroflexota</taxon>
        <taxon>Ktedonobacteria</taxon>
        <taxon>Thermogemmatisporales</taxon>
        <taxon>Thermogemmatisporaceae</taxon>
        <taxon>Thermogemmatispora</taxon>
    </lineage>
</organism>
<feature type="region of interest" description="Disordered" evidence="1">
    <location>
        <begin position="21"/>
        <end position="71"/>
    </location>
</feature>
<protein>
    <submittedName>
        <fullName evidence="2">Uncharacterized protein</fullName>
    </submittedName>
</protein>